<dbReference type="Proteomes" id="UP000036338">
    <property type="component" value="Unassembled WGS sequence"/>
</dbReference>
<dbReference type="RefSeq" id="WP_048243725.1">
    <property type="nucleotide sequence ID" value="NZ_LDWR01000011.1"/>
</dbReference>
<dbReference type="EMBL" id="LDWR01000011">
    <property type="protein sequence ID" value="KML61029.1"/>
    <property type="molecule type" value="Genomic_DNA"/>
</dbReference>
<gene>
    <name evidence="4" type="ORF">VL15_05255</name>
</gene>
<evidence type="ECO:0000256" key="1">
    <source>
        <dbReference type="ARBA" id="ARBA00006226"/>
    </source>
</evidence>
<keyword evidence="2" id="KW-1277">Toxin-antitoxin system</keyword>
<dbReference type="PANTHER" id="PTHR33755">
    <property type="entry name" value="TOXIN PARE1-RELATED"/>
    <property type="match status" value="1"/>
</dbReference>
<dbReference type="InterPro" id="IPR051803">
    <property type="entry name" value="TA_system_RelE-like_toxin"/>
</dbReference>
<dbReference type="InterPro" id="IPR035093">
    <property type="entry name" value="RelE/ParE_toxin_dom_sf"/>
</dbReference>
<evidence type="ECO:0000256" key="2">
    <source>
        <dbReference type="ARBA" id="ARBA00022649"/>
    </source>
</evidence>
<comment type="similarity">
    <text evidence="1 3">Belongs to the RelE toxin family.</text>
</comment>
<proteinExistence type="inferred from homology"/>
<evidence type="ECO:0000313" key="4">
    <source>
        <dbReference type="EMBL" id="KML61029.1"/>
    </source>
</evidence>
<dbReference type="PIRSF" id="PIRSF029218">
    <property type="entry name" value="ParE"/>
    <property type="match status" value="1"/>
</dbReference>
<dbReference type="Pfam" id="PF05016">
    <property type="entry name" value="ParE_toxin"/>
    <property type="match status" value="1"/>
</dbReference>
<evidence type="ECO:0000313" key="5">
    <source>
        <dbReference type="Proteomes" id="UP000036338"/>
    </source>
</evidence>
<dbReference type="InterPro" id="IPR007712">
    <property type="entry name" value="RelE/ParE_toxin"/>
</dbReference>
<sequence>MAVKGKQLRLTPLAELDLEDIWRYTAEHWSLAQADHYHRDLIGTMEALAHGKKAGRTCIVRDGYFRYAVGSHVVFYRETDDAIDVIRVLHQRMDIERHL</sequence>
<dbReference type="AlphaFoldDB" id="A0A0J5X1U6"/>
<accession>A0A0J5X1U6</accession>
<comment type="caution">
    <text evidence="4">The sequence shown here is derived from an EMBL/GenBank/DDBJ whole genome shotgun (WGS) entry which is preliminary data.</text>
</comment>
<protein>
    <recommendedName>
        <fullName evidence="3">Toxin</fullName>
    </recommendedName>
</protein>
<name>A0A0J5X1U6_BURCE</name>
<organism evidence="4 5">
    <name type="scientific">Burkholderia cepacia</name>
    <name type="common">Pseudomonas cepacia</name>
    <dbReference type="NCBI Taxonomy" id="292"/>
    <lineage>
        <taxon>Bacteria</taxon>
        <taxon>Pseudomonadati</taxon>
        <taxon>Pseudomonadota</taxon>
        <taxon>Betaproteobacteria</taxon>
        <taxon>Burkholderiales</taxon>
        <taxon>Burkholderiaceae</taxon>
        <taxon>Burkholderia</taxon>
        <taxon>Burkholderia cepacia complex</taxon>
    </lineage>
</organism>
<dbReference type="Gene3D" id="3.30.2310.20">
    <property type="entry name" value="RelE-like"/>
    <property type="match status" value="1"/>
</dbReference>
<reference evidence="4 5" key="1">
    <citation type="submission" date="2015-05" db="EMBL/GenBank/DDBJ databases">
        <title>Draft genome of Burkholderia cepacia LK29.</title>
        <authorList>
            <person name="Chan X.Y."/>
        </authorList>
    </citation>
    <scope>NUCLEOTIDE SEQUENCE [LARGE SCALE GENOMIC DNA]</scope>
    <source>
        <strain evidence="4 5">LK29</strain>
    </source>
</reference>
<evidence type="ECO:0000256" key="3">
    <source>
        <dbReference type="PIRNR" id="PIRNR029218"/>
    </source>
</evidence>
<dbReference type="InterPro" id="IPR028344">
    <property type="entry name" value="ParE1/4"/>
</dbReference>
<dbReference type="PANTHER" id="PTHR33755:SF9">
    <property type="entry name" value="TOXIN PARE1"/>
    <property type="match status" value="1"/>
</dbReference>
<dbReference type="PATRIC" id="fig|292.27.peg.342"/>